<keyword evidence="8 10" id="KW-0472">Membrane</keyword>
<dbReference type="PANTHER" id="PTHR47755:SF1">
    <property type="entry name" value="CELL DIVISION PROTEIN FTSX"/>
    <property type="match status" value="1"/>
</dbReference>
<comment type="similarity">
    <text evidence="2 10">Belongs to the ABC-4 integral membrane protein family. FtsX subfamily.</text>
</comment>
<feature type="transmembrane region" description="Helical" evidence="11">
    <location>
        <begin position="221"/>
        <end position="240"/>
    </location>
</feature>
<dbReference type="Gene3D" id="3.30.70.3040">
    <property type="match status" value="1"/>
</dbReference>
<evidence type="ECO:0000256" key="6">
    <source>
        <dbReference type="ARBA" id="ARBA00022692"/>
    </source>
</evidence>
<keyword evidence="16" id="KW-1185">Reference proteome</keyword>
<dbReference type="Pfam" id="PF02687">
    <property type="entry name" value="FtsX"/>
    <property type="match status" value="1"/>
</dbReference>
<keyword evidence="10" id="KW-0997">Cell inner membrane</keyword>
<dbReference type="AlphaFoldDB" id="A0A2N0TZK1"/>
<dbReference type="Pfam" id="PF18075">
    <property type="entry name" value="FtsX_ECD"/>
    <property type="match status" value="1"/>
</dbReference>
<feature type="transmembrane region" description="Helical" evidence="11">
    <location>
        <begin position="17"/>
        <end position="39"/>
    </location>
</feature>
<dbReference type="RefSeq" id="WP_070053460.1">
    <property type="nucleotide sequence ID" value="NZ_FVZF01000016.1"/>
</dbReference>
<evidence type="ECO:0000256" key="2">
    <source>
        <dbReference type="ARBA" id="ARBA00007379"/>
    </source>
</evidence>
<feature type="domain" description="FtsX extracellular" evidence="13">
    <location>
        <begin position="53"/>
        <end position="146"/>
    </location>
</feature>
<dbReference type="GO" id="GO:0051301">
    <property type="term" value="P:cell division"/>
    <property type="evidence" value="ECO:0007669"/>
    <property type="project" value="UniProtKB-KW"/>
</dbReference>
<evidence type="ECO:0000313" key="14">
    <source>
        <dbReference type="EMBL" id="OEY73296.1"/>
    </source>
</evidence>
<feature type="domain" description="ABC3 transporter permease C-terminal" evidence="12">
    <location>
        <begin position="169"/>
        <end position="285"/>
    </location>
</feature>
<dbReference type="Proteomes" id="UP000176009">
    <property type="component" value="Unassembled WGS sequence"/>
</dbReference>
<accession>A0A2N0TZK1</accession>
<reference evidence="14 16" key="2">
    <citation type="submission" date="2016-09" db="EMBL/GenBank/DDBJ databases">
        <title>Genome Sequence of Salegentibacter salarius,Isolated from a Marine Solar Saltern of the Yellow Sea in South Korea.</title>
        <authorList>
            <person name="Zheng Q."/>
            <person name="Liu Y."/>
        </authorList>
    </citation>
    <scope>NUCLEOTIDE SEQUENCE [LARGE SCALE GENOMIC DNA]</scope>
    <source>
        <strain evidence="14 16">KCTC 12974</strain>
    </source>
</reference>
<dbReference type="PANTHER" id="PTHR47755">
    <property type="entry name" value="CELL DIVISION PROTEIN FTSX"/>
    <property type="match status" value="1"/>
</dbReference>
<organism evidence="15 17">
    <name type="scientific">Salegentibacter salarius</name>
    <dbReference type="NCBI Taxonomy" id="435906"/>
    <lineage>
        <taxon>Bacteria</taxon>
        <taxon>Pseudomonadati</taxon>
        <taxon>Bacteroidota</taxon>
        <taxon>Flavobacteriia</taxon>
        <taxon>Flavobacteriales</taxon>
        <taxon>Flavobacteriaceae</taxon>
        <taxon>Salegentibacter</taxon>
    </lineage>
</organism>
<evidence type="ECO:0000259" key="13">
    <source>
        <dbReference type="Pfam" id="PF18075"/>
    </source>
</evidence>
<keyword evidence="5 10" id="KW-0132">Cell division</keyword>
<comment type="subcellular location">
    <subcellularLocation>
        <location evidence="10">Cell inner membrane</location>
    </subcellularLocation>
    <subcellularLocation>
        <location evidence="1">Cell membrane</location>
        <topology evidence="1">Multi-pass membrane protein</topology>
    </subcellularLocation>
</comment>
<dbReference type="Proteomes" id="UP000232533">
    <property type="component" value="Unassembled WGS sequence"/>
</dbReference>
<evidence type="ECO:0000256" key="10">
    <source>
        <dbReference type="PIRNR" id="PIRNR003097"/>
    </source>
</evidence>
<dbReference type="InterPro" id="IPR040690">
    <property type="entry name" value="FtsX_ECD"/>
</dbReference>
<evidence type="ECO:0000256" key="5">
    <source>
        <dbReference type="ARBA" id="ARBA00022618"/>
    </source>
</evidence>
<evidence type="ECO:0000256" key="11">
    <source>
        <dbReference type="SAM" id="Phobius"/>
    </source>
</evidence>
<evidence type="ECO:0000256" key="4">
    <source>
        <dbReference type="ARBA" id="ARBA00022475"/>
    </source>
</evidence>
<feature type="transmembrane region" description="Helical" evidence="11">
    <location>
        <begin position="255"/>
        <end position="278"/>
    </location>
</feature>
<dbReference type="EMBL" id="LKTR01000010">
    <property type="protein sequence ID" value="PKD20116.1"/>
    <property type="molecule type" value="Genomic_DNA"/>
</dbReference>
<dbReference type="InterPro" id="IPR003838">
    <property type="entry name" value="ABC3_permease_C"/>
</dbReference>
<evidence type="ECO:0000256" key="9">
    <source>
        <dbReference type="ARBA" id="ARBA00023306"/>
    </source>
</evidence>
<name>A0A2N0TZK1_9FLAO</name>
<sequence>MSTSFEKYQKRRLVSSYFSVVISIALVLFLLGMLGLLVLNTKKVADHFKEQIALTVYLKDNAKDVEIEQLKKSLAMADYTKSTTYVSKEEAAEAHSKEIGEDFMEFLGYNPLQNSIDVYMNADFVSGEQVDEIAADLTSKNFVDEVVYDKPLIALLNENVKKISFWVLIASGVFTFIAVLLINSSIRLSVYSKRFIIKTMQMVGATKGFIRRPFIWQSVKLGIIGAIIALIGMAGALYYLNNSFPQLALTSDVKLLAGLFIGIFLLGILITWLSTFFATSRFLNLKTDELYY</sequence>
<protein>
    <recommendedName>
        <fullName evidence="3 10">Cell division protein FtsX</fullName>
    </recommendedName>
</protein>
<gene>
    <name evidence="15" type="ORF">APR40_09775</name>
    <name evidence="14" type="ORF">BHS39_09795</name>
</gene>
<dbReference type="PIRSF" id="PIRSF003097">
    <property type="entry name" value="FtsX"/>
    <property type="match status" value="1"/>
</dbReference>
<evidence type="ECO:0000313" key="15">
    <source>
        <dbReference type="EMBL" id="PKD20116.1"/>
    </source>
</evidence>
<feature type="transmembrane region" description="Helical" evidence="11">
    <location>
        <begin position="163"/>
        <end position="186"/>
    </location>
</feature>
<evidence type="ECO:0000256" key="7">
    <source>
        <dbReference type="ARBA" id="ARBA00022989"/>
    </source>
</evidence>
<evidence type="ECO:0000256" key="8">
    <source>
        <dbReference type="ARBA" id="ARBA00023136"/>
    </source>
</evidence>
<dbReference type="OrthoDB" id="9813411at2"/>
<comment type="caution">
    <text evidence="15">The sequence shown here is derived from an EMBL/GenBank/DDBJ whole genome shotgun (WGS) entry which is preliminary data.</text>
</comment>
<evidence type="ECO:0000256" key="1">
    <source>
        <dbReference type="ARBA" id="ARBA00004651"/>
    </source>
</evidence>
<keyword evidence="4 10" id="KW-1003">Cell membrane</keyword>
<evidence type="ECO:0000313" key="17">
    <source>
        <dbReference type="Proteomes" id="UP000232533"/>
    </source>
</evidence>
<comment type="function">
    <text evidence="10">Required for cell division and gliding motility.</text>
</comment>
<proteinExistence type="inferred from homology"/>
<evidence type="ECO:0000259" key="12">
    <source>
        <dbReference type="Pfam" id="PF02687"/>
    </source>
</evidence>
<keyword evidence="9 10" id="KW-0131">Cell cycle</keyword>
<dbReference type="GO" id="GO:0005886">
    <property type="term" value="C:plasma membrane"/>
    <property type="evidence" value="ECO:0007669"/>
    <property type="project" value="UniProtKB-SubCell"/>
</dbReference>
<reference evidence="15 17" key="1">
    <citation type="submission" date="2015-10" db="EMBL/GenBank/DDBJ databases">
        <title>Draft genome sequence of Salegentibacter salinarum KCTC 12975.</title>
        <authorList>
            <person name="Lin W."/>
            <person name="Zheng Q."/>
        </authorList>
    </citation>
    <scope>NUCLEOTIDE SEQUENCE [LARGE SCALE GENOMIC DNA]</scope>
    <source>
        <strain evidence="15 17">KCTC 12974</strain>
    </source>
</reference>
<keyword evidence="6 11" id="KW-0812">Transmembrane</keyword>
<evidence type="ECO:0000256" key="3">
    <source>
        <dbReference type="ARBA" id="ARBA00021907"/>
    </source>
</evidence>
<dbReference type="InterPro" id="IPR004513">
    <property type="entry name" value="FtsX"/>
</dbReference>
<evidence type="ECO:0000313" key="16">
    <source>
        <dbReference type="Proteomes" id="UP000176009"/>
    </source>
</evidence>
<keyword evidence="7 11" id="KW-1133">Transmembrane helix</keyword>
<dbReference type="EMBL" id="MJBR01000008">
    <property type="protein sequence ID" value="OEY73296.1"/>
    <property type="molecule type" value="Genomic_DNA"/>
</dbReference>